<evidence type="ECO:0000313" key="7">
    <source>
        <dbReference type="Proteomes" id="UP000230633"/>
    </source>
</evidence>
<keyword evidence="7" id="KW-1185">Reference proteome</keyword>
<evidence type="ECO:0000313" key="6">
    <source>
        <dbReference type="EMBL" id="WAZ72577.1"/>
    </source>
</evidence>
<keyword evidence="3" id="KW-0614">Plasmid</keyword>
<gene>
    <name evidence="1" type="ORF">CNO13_05270</name>
    <name evidence="2" type="ORF">CNO13_05840</name>
    <name evidence="3" type="ORF">EZU68_04900</name>
    <name evidence="4" type="ORF">EZU69_05035</name>
    <name evidence="5" type="ORF">EZU71_05140</name>
    <name evidence="6" type="ORF">O5404_06055</name>
</gene>
<dbReference type="EMBL" id="CP036920">
    <property type="protein sequence ID" value="QBK65063.1"/>
    <property type="molecule type" value="Genomic_DNA"/>
</dbReference>
<name>A0A481YIV7_9SPIR</name>
<evidence type="ECO:0000313" key="2">
    <source>
        <dbReference type="EMBL" id="ATQ16674.1"/>
    </source>
</evidence>
<dbReference type="EMBL" id="CP114725">
    <property type="protein sequence ID" value="WAZ72577.1"/>
    <property type="molecule type" value="Genomic_DNA"/>
</dbReference>
<dbReference type="RefSeq" id="WP_099591047.1">
    <property type="nucleotide sequence ID" value="NZ_CP024336.2"/>
</dbReference>
<evidence type="ECO:0000313" key="5">
    <source>
        <dbReference type="EMBL" id="QBL99256.1"/>
    </source>
</evidence>
<geneLocation type="plasmid" evidence="1 7">
    <name>pYekat-1-lp41</name>
</geneLocation>
<dbReference type="EMBL" id="CP024336">
    <property type="protein sequence ID" value="ATQ16571.1"/>
    <property type="molecule type" value="Genomic_DNA"/>
</dbReference>
<accession>A0A481YIV7</accession>
<proteinExistence type="predicted"/>
<protein>
    <submittedName>
        <fullName evidence="3">Uncharacterized protein</fullName>
    </submittedName>
</protein>
<dbReference type="Proteomes" id="UP000230633">
    <property type="component" value="Plasmid pYekat-1-lp23"/>
</dbReference>
<sequence length="205" mass="23640">MYSRVVFVFYVICFISCGLFKNNSNDNQANLLQQDMGGVKLEQPDWKDNLELSNDELDILTFFVNALKDELPKAYTSAAHFNIYLKGDVSKIEEYVKRFLLKLKDKNKIKGLLEHIKYGRDNPPNVEGRDESLNIDAKEHYKIERRLANVFDNYFMLLNPPSSQMRGNDGELGGRGSFSIGGDPEDDILNEIQKVCYEFRGRTEH</sequence>
<reference evidence="3" key="1">
    <citation type="submission" date="2019-03" db="EMBL/GenBank/DDBJ databases">
        <title>Whole genome sequencing of Borrelia miyamotoi strains isolated at the Russian territory.</title>
        <authorList>
            <person name="Kuleshov K.V."/>
            <person name="Platonov A.E."/>
            <person name="Goptar I.A."/>
            <person name="Shipulin G.A."/>
            <person name="Markelov M.L."/>
            <person name="Koetsveld J."/>
            <person name="Kolyasnikova N.M."/>
            <person name="Sarksyan D.S."/>
            <person name="Toporkova M.G."/>
            <person name="Hovius J.W."/>
        </authorList>
    </citation>
    <scope>NUCLEOTIDE SEQUENCE</scope>
    <source>
        <strain evidence="1 7">Yekat-1</strain>
        <strain evidence="5">Yekat-18</strain>
        <strain evidence="4">Yekat-21</strain>
        <strain evidence="3">Yekat-31</strain>
        <plasmid evidence="2 7">pYekat-1-lp23</plasmid>
        <plasmid evidence="1 7">pYekat-1-lp41</plasmid>
        <plasmid evidence="3">unnamed</plasmid>
    </source>
</reference>
<dbReference type="Proteomes" id="UP000230633">
    <property type="component" value="Plasmid pYekat-1-lp41"/>
</dbReference>
<evidence type="ECO:0000313" key="3">
    <source>
        <dbReference type="EMBL" id="QBK63749.1"/>
    </source>
</evidence>
<evidence type="ECO:0000313" key="8">
    <source>
        <dbReference type="Proteomes" id="UP001164513"/>
    </source>
</evidence>
<organism evidence="3">
    <name type="scientific">Borrelia miyamotoi</name>
    <dbReference type="NCBI Taxonomy" id="47466"/>
    <lineage>
        <taxon>Bacteria</taxon>
        <taxon>Pseudomonadati</taxon>
        <taxon>Spirochaetota</taxon>
        <taxon>Spirochaetia</taxon>
        <taxon>Spirochaetales</taxon>
        <taxon>Borreliaceae</taxon>
        <taxon>Borrelia</taxon>
    </lineage>
</organism>
<geneLocation type="plasmid" evidence="2 7">
    <name>pYekat-1-lp23</name>
</geneLocation>
<dbReference type="EMBL" id="CP037477">
    <property type="protein sequence ID" value="QBL99256.1"/>
    <property type="molecule type" value="Genomic_DNA"/>
</dbReference>
<dbReference type="EMBL" id="CP036731">
    <property type="protein sequence ID" value="QBK63749.1"/>
    <property type="molecule type" value="Genomic_DNA"/>
</dbReference>
<dbReference type="EMBL" id="CP024346">
    <property type="protein sequence ID" value="ATQ16674.1"/>
    <property type="molecule type" value="Genomic_DNA"/>
</dbReference>
<evidence type="ECO:0000313" key="1">
    <source>
        <dbReference type="EMBL" id="ATQ16571.1"/>
    </source>
</evidence>
<dbReference type="AlphaFoldDB" id="A0A481YIV7"/>
<geneLocation type="plasmid" evidence="3">
    <name>unnamed</name>
</geneLocation>
<geneLocation type="plasmid" evidence="6 8">
    <name>pZSt-lp26</name>
</geneLocation>
<dbReference type="Proteomes" id="UP001164513">
    <property type="component" value="Plasmid pZSt-lp26"/>
</dbReference>
<evidence type="ECO:0000313" key="4">
    <source>
        <dbReference type="EMBL" id="QBK65063.1"/>
    </source>
</evidence>
<reference evidence="6" key="2">
    <citation type="submission" date="2022-12" db="EMBL/GenBank/DDBJ databases">
        <title>B. miyamotoi WGS.</title>
        <authorList>
            <person name="Gabriele M."/>
            <person name="Kuleshov K.V."/>
            <person name="Hepner S."/>
            <person name="Hoornstra D."/>
            <person name="Hovius J.W."/>
            <person name="Platonov A.E."/>
            <person name="Fingerle V."/>
            <person name="Strube C."/>
        </authorList>
    </citation>
    <scope>NUCLEOTIDE SEQUENCE</scope>
    <source>
        <strain evidence="6">ZStruIII14-9</strain>
        <plasmid evidence="6">pZSt-lp26</plasmid>
    </source>
</reference>